<keyword evidence="3 4" id="KW-0975">Bacterial flagellum</keyword>
<reference evidence="7" key="1">
    <citation type="submission" date="2024-06" db="EMBL/GenBank/DDBJ databases">
        <title>Caproicibacterium argilliputei sp. nov, a novel caproic acid producing anaerobic bacterium isolated from pit mud.</title>
        <authorList>
            <person name="Zeng C."/>
        </authorList>
    </citation>
    <scope>NUCLEOTIDE SEQUENCE [LARGE SCALE GENOMIC DNA]</scope>
    <source>
        <strain evidence="7">ZCY20-5</strain>
    </source>
</reference>
<dbReference type="RefSeq" id="WP_275843919.1">
    <property type="nucleotide sequence ID" value="NZ_CP135996.1"/>
</dbReference>
<reference evidence="7" key="3">
    <citation type="submission" date="2024-06" db="EMBL/GenBank/DDBJ databases">
        <authorList>
            <person name="Zeng C."/>
        </authorList>
    </citation>
    <scope>NUCLEOTIDE SEQUENCE [LARGE SCALE GENOMIC DNA]</scope>
    <source>
        <strain evidence="7">ZCY20-5</strain>
    </source>
</reference>
<dbReference type="NCBIfam" id="TIGR00205">
    <property type="entry name" value="fliE"/>
    <property type="match status" value="1"/>
</dbReference>
<evidence type="ECO:0000256" key="5">
    <source>
        <dbReference type="NCBIfam" id="TIGR00205"/>
    </source>
</evidence>
<gene>
    <name evidence="4 6" type="primary">fliE</name>
    <name evidence="6" type="ORF">PXC00_08550</name>
</gene>
<keyword evidence="6" id="KW-0282">Flagellum</keyword>
<evidence type="ECO:0000313" key="7">
    <source>
        <dbReference type="Proteomes" id="UP001300604"/>
    </source>
</evidence>
<accession>A0AA97DDS7</accession>
<dbReference type="PANTHER" id="PTHR34653">
    <property type="match status" value="1"/>
</dbReference>
<evidence type="ECO:0000256" key="2">
    <source>
        <dbReference type="ARBA" id="ARBA00009272"/>
    </source>
</evidence>
<protein>
    <recommendedName>
        <fullName evidence="4 5">Flagellar hook-basal body complex protein FliE</fullName>
    </recommendedName>
</protein>
<evidence type="ECO:0000256" key="4">
    <source>
        <dbReference type="HAMAP-Rule" id="MF_00724"/>
    </source>
</evidence>
<dbReference type="Proteomes" id="UP001300604">
    <property type="component" value="Chromosome"/>
</dbReference>
<comment type="similarity">
    <text evidence="2 4">Belongs to the FliE family.</text>
</comment>
<keyword evidence="6" id="KW-0966">Cell projection</keyword>
<dbReference type="GO" id="GO:0003774">
    <property type="term" value="F:cytoskeletal motor activity"/>
    <property type="evidence" value="ECO:0007669"/>
    <property type="project" value="InterPro"/>
</dbReference>
<evidence type="ECO:0000313" key="6">
    <source>
        <dbReference type="EMBL" id="WOC33655.1"/>
    </source>
</evidence>
<dbReference type="GO" id="GO:0005198">
    <property type="term" value="F:structural molecule activity"/>
    <property type="evidence" value="ECO:0007669"/>
    <property type="project" value="UniProtKB-UniRule"/>
</dbReference>
<dbReference type="KEGG" id="carl:PXC00_08550"/>
<dbReference type="AlphaFoldDB" id="A0AA97DDS7"/>
<dbReference type="Pfam" id="PF02049">
    <property type="entry name" value="FliE"/>
    <property type="match status" value="1"/>
</dbReference>
<dbReference type="InterPro" id="IPR001624">
    <property type="entry name" value="FliE"/>
</dbReference>
<evidence type="ECO:0000256" key="3">
    <source>
        <dbReference type="ARBA" id="ARBA00023143"/>
    </source>
</evidence>
<reference evidence="6 7" key="2">
    <citation type="submission" date="2024-06" db="EMBL/GenBank/DDBJ databases">
        <title>Caproicibacterium argilliputei sp. nov, a novel caproic acid producing anaerobic bacterium isolated from pit mud.</title>
        <authorList>
            <person name="Xia S."/>
        </authorList>
    </citation>
    <scope>NUCLEOTIDE SEQUENCE [LARGE SCALE GENOMIC DNA]</scope>
    <source>
        <strain evidence="6 7">ZCY20-5</strain>
    </source>
</reference>
<dbReference type="PRINTS" id="PR01006">
    <property type="entry name" value="FLGHOOKFLIE"/>
</dbReference>
<keyword evidence="7" id="KW-1185">Reference proteome</keyword>
<comment type="subcellular location">
    <subcellularLocation>
        <location evidence="1 4">Bacterial flagellum basal body</location>
    </subcellularLocation>
</comment>
<organism evidence="6 7">
    <name type="scientific">Caproicibacterium argilliputei</name>
    <dbReference type="NCBI Taxonomy" id="3030016"/>
    <lineage>
        <taxon>Bacteria</taxon>
        <taxon>Bacillati</taxon>
        <taxon>Bacillota</taxon>
        <taxon>Clostridia</taxon>
        <taxon>Eubacteriales</taxon>
        <taxon>Oscillospiraceae</taxon>
        <taxon>Caproicibacterium</taxon>
    </lineage>
</organism>
<proteinExistence type="inferred from homology"/>
<dbReference type="GO" id="GO:0009425">
    <property type="term" value="C:bacterial-type flagellum basal body"/>
    <property type="evidence" value="ECO:0007669"/>
    <property type="project" value="UniProtKB-SubCell"/>
</dbReference>
<dbReference type="PANTHER" id="PTHR34653:SF1">
    <property type="entry name" value="FLAGELLAR HOOK-BASAL BODY COMPLEX PROTEIN FLIE"/>
    <property type="match status" value="1"/>
</dbReference>
<name>A0AA97DDS7_9FIRM</name>
<dbReference type="HAMAP" id="MF_00724">
    <property type="entry name" value="FliE"/>
    <property type="match status" value="1"/>
</dbReference>
<evidence type="ECO:0000256" key="1">
    <source>
        <dbReference type="ARBA" id="ARBA00004117"/>
    </source>
</evidence>
<sequence length="103" mass="11005">MTFDTIAPIQSMNFGTEKTGTATDSSSSVGNVPFADVLKDAVNNLQQTQQASAEDSYNLATGNTDNLAQIMVNASKETAAVQFTTELCTRAVSAYKEVMQMQV</sequence>
<dbReference type="EMBL" id="CP135996">
    <property type="protein sequence ID" value="WOC33655.1"/>
    <property type="molecule type" value="Genomic_DNA"/>
</dbReference>
<dbReference type="GO" id="GO:0071973">
    <property type="term" value="P:bacterial-type flagellum-dependent cell motility"/>
    <property type="evidence" value="ECO:0007669"/>
    <property type="project" value="InterPro"/>
</dbReference>
<keyword evidence="6" id="KW-0969">Cilium</keyword>